<name>A0A2W3ZLI0_9ENTE</name>
<gene>
    <name evidence="2" type="ORF">CI088_00385</name>
</gene>
<keyword evidence="1" id="KW-0812">Transmembrane</keyword>
<dbReference type="Proteomes" id="UP000249828">
    <property type="component" value="Unassembled WGS sequence"/>
</dbReference>
<dbReference type="EMBL" id="PIEU01000001">
    <property type="protein sequence ID" value="PZL78260.1"/>
    <property type="molecule type" value="Genomic_DNA"/>
</dbReference>
<evidence type="ECO:0000313" key="2">
    <source>
        <dbReference type="EMBL" id="PZL78260.1"/>
    </source>
</evidence>
<reference evidence="2 3" key="1">
    <citation type="submission" date="2017-11" db="EMBL/GenBank/DDBJ databases">
        <title>Draft genome sequence of Enterococcus plantarum TRW2 strain isolated from lettuce.</title>
        <authorList>
            <person name="Kim E.B."/>
            <person name="Marco M.L."/>
            <person name="Williams T.R."/>
            <person name="You I.H."/>
        </authorList>
    </citation>
    <scope>NUCLEOTIDE SEQUENCE [LARGE SCALE GENOMIC DNA]</scope>
    <source>
        <strain evidence="2 3">TRW2</strain>
    </source>
</reference>
<keyword evidence="1" id="KW-1133">Transmembrane helix</keyword>
<evidence type="ECO:0008006" key="4">
    <source>
        <dbReference type="Google" id="ProtNLM"/>
    </source>
</evidence>
<accession>A0A2W3ZLI0</accession>
<sequence>MKIDWKNKLTSRKFISAVTGVTIAVLAIFNVDNLTTEKVTALVSAIGLLAAYIVGEGYVDANRDK</sequence>
<feature type="transmembrane region" description="Helical" evidence="1">
    <location>
        <begin position="41"/>
        <end position="59"/>
    </location>
</feature>
<evidence type="ECO:0000313" key="3">
    <source>
        <dbReference type="Proteomes" id="UP000249828"/>
    </source>
</evidence>
<protein>
    <recommendedName>
        <fullName evidence="4">Holin</fullName>
    </recommendedName>
</protein>
<keyword evidence="3" id="KW-1185">Reference proteome</keyword>
<feature type="transmembrane region" description="Helical" evidence="1">
    <location>
        <begin position="12"/>
        <end position="29"/>
    </location>
</feature>
<proteinExistence type="predicted"/>
<dbReference type="AlphaFoldDB" id="A0A2W3ZLI0"/>
<organism evidence="2 3">
    <name type="scientific">Enterococcus plantarum</name>
    <dbReference type="NCBI Taxonomy" id="1077675"/>
    <lineage>
        <taxon>Bacteria</taxon>
        <taxon>Bacillati</taxon>
        <taxon>Bacillota</taxon>
        <taxon>Bacilli</taxon>
        <taxon>Lactobacillales</taxon>
        <taxon>Enterococcaceae</taxon>
        <taxon>Enterococcus</taxon>
    </lineage>
</organism>
<evidence type="ECO:0000256" key="1">
    <source>
        <dbReference type="SAM" id="Phobius"/>
    </source>
</evidence>
<comment type="caution">
    <text evidence="2">The sequence shown here is derived from an EMBL/GenBank/DDBJ whole genome shotgun (WGS) entry which is preliminary data.</text>
</comment>
<keyword evidence="1" id="KW-0472">Membrane</keyword>
<dbReference type="RefSeq" id="WP_111246801.1">
    <property type="nucleotide sequence ID" value="NZ_PIEU01000001.1"/>
</dbReference>